<dbReference type="Proteomes" id="UP000824179">
    <property type="component" value="Unassembled WGS sequence"/>
</dbReference>
<dbReference type="AlphaFoldDB" id="A0A9D1AGY7"/>
<comment type="caution">
    <text evidence="1">The sequence shown here is derived from an EMBL/GenBank/DDBJ whole genome shotgun (WGS) entry which is preliminary data.</text>
</comment>
<dbReference type="PROSITE" id="PS51257">
    <property type="entry name" value="PROKAR_LIPOPROTEIN"/>
    <property type="match status" value="1"/>
</dbReference>
<sequence length="181" mass="19951">MKNFGITFFVFFIIIATVIVAACGFGSADGAATGENAEYLRIHVRANSNSEADQAVKYRVKDAVVEFITPLAAQCETKAEAISLINANIEGIERVCDDTLRENGYYYGANAEIRSESFPTRVYGDLTLESGVYDALIIELGSGTGDNWWCVLYPPLCFTSATQDVTYRSLIYDIITKFFNS</sequence>
<gene>
    <name evidence="1" type="ORF">IAB90_01145</name>
</gene>
<name>A0A9D1AGY7_9FIRM</name>
<protein>
    <submittedName>
        <fullName evidence="1">Stage II sporulation protein R</fullName>
    </submittedName>
</protein>
<proteinExistence type="predicted"/>
<evidence type="ECO:0000313" key="1">
    <source>
        <dbReference type="EMBL" id="HIR38964.1"/>
    </source>
</evidence>
<organism evidence="1 2">
    <name type="scientific">Candidatus Coproplasma stercoripullorum</name>
    <dbReference type="NCBI Taxonomy" id="2840751"/>
    <lineage>
        <taxon>Bacteria</taxon>
        <taxon>Bacillati</taxon>
        <taxon>Bacillota</taxon>
        <taxon>Clostridia</taxon>
        <taxon>Eubacteriales</taxon>
        <taxon>Candidatus Coproplasma</taxon>
    </lineage>
</organism>
<reference evidence="1" key="2">
    <citation type="journal article" date="2021" name="PeerJ">
        <title>Extensive microbial diversity within the chicken gut microbiome revealed by metagenomics and culture.</title>
        <authorList>
            <person name="Gilroy R."/>
            <person name="Ravi A."/>
            <person name="Getino M."/>
            <person name="Pursley I."/>
            <person name="Horton D.L."/>
            <person name="Alikhan N.F."/>
            <person name="Baker D."/>
            <person name="Gharbi K."/>
            <person name="Hall N."/>
            <person name="Watson M."/>
            <person name="Adriaenssens E.M."/>
            <person name="Foster-Nyarko E."/>
            <person name="Jarju S."/>
            <person name="Secka A."/>
            <person name="Antonio M."/>
            <person name="Oren A."/>
            <person name="Chaudhuri R.R."/>
            <person name="La Ragione R."/>
            <person name="Hildebrand F."/>
            <person name="Pallen M.J."/>
        </authorList>
    </citation>
    <scope>NUCLEOTIDE SEQUENCE</scope>
    <source>
        <strain evidence="1">ChiW25-3613</strain>
    </source>
</reference>
<dbReference type="Pfam" id="PF09551">
    <property type="entry name" value="Spore_II_R"/>
    <property type="match status" value="1"/>
</dbReference>
<accession>A0A9D1AGY7</accession>
<reference evidence="1" key="1">
    <citation type="submission" date="2020-10" db="EMBL/GenBank/DDBJ databases">
        <authorList>
            <person name="Gilroy R."/>
        </authorList>
    </citation>
    <scope>NUCLEOTIDE SEQUENCE</scope>
    <source>
        <strain evidence="1">ChiW25-3613</strain>
    </source>
</reference>
<dbReference type="EMBL" id="DVHB01000024">
    <property type="protein sequence ID" value="HIR38964.1"/>
    <property type="molecule type" value="Genomic_DNA"/>
</dbReference>
<evidence type="ECO:0000313" key="2">
    <source>
        <dbReference type="Proteomes" id="UP000824179"/>
    </source>
</evidence>
<dbReference type="InterPro" id="IPR014202">
    <property type="entry name" value="Spore_II_R"/>
</dbReference>